<dbReference type="Gene3D" id="3.40.50.300">
    <property type="entry name" value="P-loop containing nucleotide triphosphate hydrolases"/>
    <property type="match status" value="1"/>
</dbReference>
<reference evidence="1" key="1">
    <citation type="submission" date="2020-05" db="EMBL/GenBank/DDBJ databases">
        <authorList>
            <person name="Chiriac C."/>
            <person name="Salcher M."/>
            <person name="Ghai R."/>
            <person name="Kavagutti S V."/>
        </authorList>
    </citation>
    <scope>NUCLEOTIDE SEQUENCE</scope>
</reference>
<proteinExistence type="predicted"/>
<name>A0A6J7WNM8_9CAUD</name>
<organism evidence="1">
    <name type="scientific">uncultured Caudovirales phage</name>
    <dbReference type="NCBI Taxonomy" id="2100421"/>
    <lineage>
        <taxon>Viruses</taxon>
        <taxon>Duplodnaviria</taxon>
        <taxon>Heunggongvirae</taxon>
        <taxon>Uroviricota</taxon>
        <taxon>Caudoviricetes</taxon>
        <taxon>Peduoviridae</taxon>
        <taxon>Maltschvirus</taxon>
        <taxon>Maltschvirus maltsch</taxon>
    </lineage>
</organism>
<dbReference type="Gene3D" id="3.30.420.240">
    <property type="match status" value="1"/>
</dbReference>
<evidence type="ECO:0000313" key="1">
    <source>
        <dbReference type="EMBL" id="CAB5218302.1"/>
    </source>
</evidence>
<gene>
    <name evidence="1" type="ORF">UFOVP212_8</name>
</gene>
<dbReference type="Pfam" id="PF03237">
    <property type="entry name" value="Terminase_6N"/>
    <property type="match status" value="1"/>
</dbReference>
<dbReference type="EMBL" id="LR798265">
    <property type="protein sequence ID" value="CAB5218302.1"/>
    <property type="molecule type" value="Genomic_DNA"/>
</dbReference>
<sequence length="374" mass="43136">MLAIGRQFGKSLLAINQVLDWFFNVPNCKIGWVSPIYKQSKKVYKDIENAFANDEHIFKNKNGTELTFKGHNNSTIEFFSAERYDNIRGFTFDFLVCDEFAFMDSEAWSEVLRATVLVKGKKVLLLSTPKGRNHFHQIFNLESENPQYKSFKMTSYDNPIINPTEIDDAKATLPDHIFRQEYLAEFIDGGAGMFNDLSINDFPELTDRMFGGLDIGRADDYTVLTIYNEFGEMVYIQRWNHDTWNNIISKVVFQINKYNCHTYVEVNGIGDPIFEQIKSQVTDSNLIQPFVTTSKSKQEIIEQLVVANQRKEVTFKNEEWLHKELSMFTYVYNPKSKSVSYSAPSGFHDDGVMSSAIGYNAFKKLKMQGVYTYG</sequence>
<dbReference type="InterPro" id="IPR027417">
    <property type="entry name" value="P-loop_NTPase"/>
</dbReference>
<protein>
    <submittedName>
        <fullName evidence="1">Terminase-like family</fullName>
    </submittedName>
</protein>
<accession>A0A6J7WNM8</accession>